<feature type="transmembrane region" description="Helical" evidence="7">
    <location>
        <begin position="71"/>
        <end position="87"/>
    </location>
</feature>
<feature type="transmembrane region" description="Helical" evidence="7">
    <location>
        <begin position="99"/>
        <end position="117"/>
    </location>
</feature>
<feature type="transmembrane region" description="Helical" evidence="7">
    <location>
        <begin position="38"/>
        <end position="59"/>
    </location>
</feature>
<dbReference type="EMBL" id="SJPJ01000001">
    <property type="protein sequence ID" value="TWT81265.1"/>
    <property type="molecule type" value="Genomic_DNA"/>
</dbReference>
<organism evidence="9 10">
    <name type="scientific">Novipirellula herctigrandis</name>
    <dbReference type="NCBI Taxonomy" id="2527986"/>
    <lineage>
        <taxon>Bacteria</taxon>
        <taxon>Pseudomonadati</taxon>
        <taxon>Planctomycetota</taxon>
        <taxon>Planctomycetia</taxon>
        <taxon>Pirellulales</taxon>
        <taxon>Pirellulaceae</taxon>
        <taxon>Novipirellula</taxon>
    </lineage>
</organism>
<feature type="transmembrane region" description="Helical" evidence="7">
    <location>
        <begin position="123"/>
        <end position="140"/>
    </location>
</feature>
<dbReference type="Pfam" id="PF03458">
    <property type="entry name" value="Gly_transporter"/>
    <property type="match status" value="2"/>
</dbReference>
<keyword evidence="3" id="KW-1003">Cell membrane</keyword>
<feature type="transmembrane region" description="Helical" evidence="7">
    <location>
        <begin position="12"/>
        <end position="31"/>
    </location>
</feature>
<accession>A0A5C5Z234</accession>
<evidence type="ECO:0000259" key="8">
    <source>
        <dbReference type="Pfam" id="PF03458"/>
    </source>
</evidence>
<evidence type="ECO:0000256" key="5">
    <source>
        <dbReference type="ARBA" id="ARBA00022989"/>
    </source>
</evidence>
<evidence type="ECO:0000256" key="7">
    <source>
        <dbReference type="SAM" id="Phobius"/>
    </source>
</evidence>
<gene>
    <name evidence="9" type="ORF">CA13_27160</name>
</gene>
<proteinExistence type="inferred from homology"/>
<keyword evidence="6 7" id="KW-0472">Membrane</keyword>
<keyword evidence="10" id="KW-1185">Reference proteome</keyword>
<evidence type="ECO:0000256" key="4">
    <source>
        <dbReference type="ARBA" id="ARBA00022692"/>
    </source>
</evidence>
<dbReference type="OrthoDB" id="9791874at2"/>
<dbReference type="AlphaFoldDB" id="A0A5C5Z234"/>
<feature type="domain" description="Glycine transporter" evidence="8">
    <location>
        <begin position="99"/>
        <end position="171"/>
    </location>
</feature>
<keyword evidence="5 7" id="KW-1133">Transmembrane helix</keyword>
<dbReference type="GO" id="GO:0005886">
    <property type="term" value="C:plasma membrane"/>
    <property type="evidence" value="ECO:0007669"/>
    <property type="project" value="UniProtKB-SubCell"/>
</dbReference>
<evidence type="ECO:0000256" key="3">
    <source>
        <dbReference type="ARBA" id="ARBA00022475"/>
    </source>
</evidence>
<dbReference type="InterPro" id="IPR005115">
    <property type="entry name" value="Gly_transporter"/>
</dbReference>
<evidence type="ECO:0000256" key="2">
    <source>
        <dbReference type="ARBA" id="ARBA00008193"/>
    </source>
</evidence>
<evidence type="ECO:0000256" key="6">
    <source>
        <dbReference type="ARBA" id="ARBA00023136"/>
    </source>
</evidence>
<feature type="transmembrane region" description="Helical" evidence="7">
    <location>
        <begin position="152"/>
        <end position="171"/>
    </location>
</feature>
<feature type="transmembrane region" description="Helical" evidence="7">
    <location>
        <begin position="183"/>
        <end position="201"/>
    </location>
</feature>
<dbReference type="Proteomes" id="UP000315010">
    <property type="component" value="Unassembled WGS sequence"/>
</dbReference>
<sequence length="231" mass="24379">MLPPSEPLSTSILAIMYAGDVVFAISGALCAARHRMDALGFVLIGTITGIGGGTTRDLLLGRTVWWTQDPAELVLCMVAALATYFFIKHDISQRKGMIWSDALGLACFGVVGCHVALGFGAPFIVAVFLGMVTATGGGVIRDTMTQTQPMILCGELYATAALAGSLTYAVLIQLSLPEGVAEGLAFLIAFSLRAATILFNIRMGPPGEFIRIGGRNVEQNPQETVTPQTLK</sequence>
<comment type="caution">
    <text evidence="9">The sequence shown here is derived from an EMBL/GenBank/DDBJ whole genome shotgun (WGS) entry which is preliminary data.</text>
</comment>
<dbReference type="PANTHER" id="PTHR30506:SF3">
    <property type="entry name" value="UPF0126 INNER MEMBRANE PROTEIN YADS-RELATED"/>
    <property type="match status" value="1"/>
</dbReference>
<evidence type="ECO:0000256" key="1">
    <source>
        <dbReference type="ARBA" id="ARBA00004651"/>
    </source>
</evidence>
<keyword evidence="4 7" id="KW-0812">Transmembrane</keyword>
<feature type="domain" description="Glycine transporter" evidence="8">
    <location>
        <begin position="15"/>
        <end position="86"/>
    </location>
</feature>
<protein>
    <recommendedName>
        <fullName evidence="8">Glycine transporter domain-containing protein</fullName>
    </recommendedName>
</protein>
<evidence type="ECO:0000313" key="10">
    <source>
        <dbReference type="Proteomes" id="UP000315010"/>
    </source>
</evidence>
<comment type="subcellular location">
    <subcellularLocation>
        <location evidence="1">Cell membrane</location>
        <topology evidence="1">Multi-pass membrane protein</topology>
    </subcellularLocation>
</comment>
<reference evidence="9 10" key="1">
    <citation type="submission" date="2019-02" db="EMBL/GenBank/DDBJ databases">
        <title>Deep-cultivation of Planctomycetes and their phenomic and genomic characterization uncovers novel biology.</title>
        <authorList>
            <person name="Wiegand S."/>
            <person name="Jogler M."/>
            <person name="Boedeker C."/>
            <person name="Pinto D."/>
            <person name="Vollmers J."/>
            <person name="Rivas-Marin E."/>
            <person name="Kohn T."/>
            <person name="Peeters S.H."/>
            <person name="Heuer A."/>
            <person name="Rast P."/>
            <person name="Oberbeckmann S."/>
            <person name="Bunk B."/>
            <person name="Jeske O."/>
            <person name="Meyerdierks A."/>
            <person name="Storesund J.E."/>
            <person name="Kallscheuer N."/>
            <person name="Luecker S."/>
            <person name="Lage O.M."/>
            <person name="Pohl T."/>
            <person name="Merkel B.J."/>
            <person name="Hornburger P."/>
            <person name="Mueller R.-W."/>
            <person name="Bruemmer F."/>
            <person name="Labrenz M."/>
            <person name="Spormann A.M."/>
            <person name="Op Den Camp H."/>
            <person name="Overmann J."/>
            <person name="Amann R."/>
            <person name="Jetten M.S.M."/>
            <person name="Mascher T."/>
            <person name="Medema M.H."/>
            <person name="Devos D.P."/>
            <person name="Kaster A.-K."/>
            <person name="Ovreas L."/>
            <person name="Rohde M."/>
            <person name="Galperin M.Y."/>
            <person name="Jogler C."/>
        </authorList>
    </citation>
    <scope>NUCLEOTIDE SEQUENCE [LARGE SCALE GENOMIC DNA]</scope>
    <source>
        <strain evidence="9 10">CA13</strain>
    </source>
</reference>
<dbReference type="PANTHER" id="PTHR30506">
    <property type="entry name" value="INNER MEMBRANE PROTEIN"/>
    <property type="match status" value="1"/>
</dbReference>
<evidence type="ECO:0000313" key="9">
    <source>
        <dbReference type="EMBL" id="TWT81265.1"/>
    </source>
</evidence>
<comment type="similarity">
    <text evidence="2">Belongs to the UPF0126 family.</text>
</comment>
<dbReference type="RefSeq" id="WP_146397104.1">
    <property type="nucleotide sequence ID" value="NZ_SJPJ01000001.1"/>
</dbReference>
<name>A0A5C5Z234_9BACT</name>